<organism evidence="4 5">
    <name type="scientific">Oedothorax gibbosus</name>
    <dbReference type="NCBI Taxonomy" id="931172"/>
    <lineage>
        <taxon>Eukaryota</taxon>
        <taxon>Metazoa</taxon>
        <taxon>Ecdysozoa</taxon>
        <taxon>Arthropoda</taxon>
        <taxon>Chelicerata</taxon>
        <taxon>Arachnida</taxon>
        <taxon>Araneae</taxon>
        <taxon>Araneomorphae</taxon>
        <taxon>Entelegynae</taxon>
        <taxon>Araneoidea</taxon>
        <taxon>Linyphiidae</taxon>
        <taxon>Erigoninae</taxon>
        <taxon>Oedothorax</taxon>
    </lineage>
</organism>
<evidence type="ECO:0000313" key="4">
    <source>
        <dbReference type="EMBL" id="KAG8173625.1"/>
    </source>
</evidence>
<dbReference type="Pfam" id="PF24481">
    <property type="entry name" value="CT398_CC"/>
    <property type="match status" value="1"/>
</dbReference>
<feature type="domain" description="CT398-like coiled coil hairpin" evidence="3">
    <location>
        <begin position="13"/>
        <end position="186"/>
    </location>
</feature>
<dbReference type="PANTHER" id="PTHR39082">
    <property type="entry name" value="PHOSPHOLIPASE C-BETA-2-RELATED"/>
    <property type="match status" value="1"/>
</dbReference>
<dbReference type="InterPro" id="IPR052376">
    <property type="entry name" value="Oxidative_Scav/Glycosyltrans"/>
</dbReference>
<keyword evidence="1" id="KW-0175">Coiled coil</keyword>
<evidence type="ECO:0008006" key="6">
    <source>
        <dbReference type="Google" id="ProtNLM"/>
    </source>
</evidence>
<gene>
    <name evidence="4" type="ORF">JTE90_020979</name>
</gene>
<keyword evidence="5" id="KW-1185">Reference proteome</keyword>
<feature type="domain" description="C4-type zinc ribbon" evidence="2">
    <location>
        <begin position="199"/>
        <end position="230"/>
    </location>
</feature>
<dbReference type="EMBL" id="JAFNEN010001593">
    <property type="protein sequence ID" value="KAG8173625.1"/>
    <property type="molecule type" value="Genomic_DNA"/>
</dbReference>
<protein>
    <recommendedName>
        <fullName evidence="6">C4-type zinc ribbon domain-containing protein</fullName>
    </recommendedName>
</protein>
<dbReference type="Proteomes" id="UP000827092">
    <property type="component" value="Unassembled WGS sequence"/>
</dbReference>
<comment type="caution">
    <text evidence="4">The sequence shown here is derived from an EMBL/GenBank/DDBJ whole genome shotgun (WGS) entry which is preliminary data.</text>
</comment>
<evidence type="ECO:0000313" key="5">
    <source>
        <dbReference type="Proteomes" id="UP000827092"/>
    </source>
</evidence>
<dbReference type="InterPro" id="IPR056003">
    <property type="entry name" value="CT398_CC_hairpin"/>
</dbReference>
<name>A0AAV6TNT2_9ARAC</name>
<reference evidence="4 5" key="1">
    <citation type="journal article" date="2022" name="Nat. Ecol. Evol.">
        <title>A masculinizing supergene underlies an exaggerated male reproductive morph in a spider.</title>
        <authorList>
            <person name="Hendrickx F."/>
            <person name="De Corte Z."/>
            <person name="Sonet G."/>
            <person name="Van Belleghem S.M."/>
            <person name="Kostlbacher S."/>
            <person name="Vangestel C."/>
        </authorList>
    </citation>
    <scope>NUCLEOTIDE SEQUENCE [LARGE SCALE GENOMIC DNA]</scope>
    <source>
        <strain evidence="4">W744_W776</strain>
    </source>
</reference>
<proteinExistence type="predicted"/>
<dbReference type="Gene3D" id="1.10.287.1490">
    <property type="match status" value="1"/>
</dbReference>
<dbReference type="NCBIfam" id="NF047363">
    <property type="entry name" value="Zn_ribbon_CdsZ"/>
    <property type="match status" value="1"/>
</dbReference>
<dbReference type="AlphaFoldDB" id="A0AAV6TNT2"/>
<accession>A0AAV6TNT2</accession>
<dbReference type="Pfam" id="PF02591">
    <property type="entry name" value="Zn_ribbon_9"/>
    <property type="match status" value="1"/>
</dbReference>
<dbReference type="InterPro" id="IPR003743">
    <property type="entry name" value="Zf-RING_7"/>
</dbReference>
<evidence type="ECO:0000256" key="1">
    <source>
        <dbReference type="SAM" id="Coils"/>
    </source>
</evidence>
<evidence type="ECO:0000259" key="2">
    <source>
        <dbReference type="Pfam" id="PF02591"/>
    </source>
</evidence>
<feature type="coiled-coil region" evidence="1">
    <location>
        <begin position="22"/>
        <end position="146"/>
    </location>
</feature>
<dbReference type="PANTHER" id="PTHR39082:SF1">
    <property type="entry name" value="SCAVENGER RECEPTOR CLASS A MEMBER 3"/>
    <property type="match status" value="1"/>
</dbReference>
<sequence>MLLEELKKILDIQELDMKMIRLMRVKKERVKELTQLEELRKDLYSQITDKEQEIKDFDKSIELLEQKIHDINARIKKLETQQSNVKKADEFNALTQEMTHAERERLAVEQKVSDLVDRKVSEEELLDKIKESLKNSEESSLALEKEIRQSVDLINQEGSTIKEKREQLAGLANSEILRIYERLLHNKKDRVVVPIENRTCSGCHITLTAQHENLVRKGDNLFFCEHCSRIHYWQDSESTEGTAVATKRRRRRA</sequence>
<evidence type="ECO:0000259" key="3">
    <source>
        <dbReference type="Pfam" id="PF24481"/>
    </source>
</evidence>